<name>A0A7R8CXN6_LEPSM</name>
<organism evidence="2 3">
    <name type="scientific">Lepeophtheirus salmonis</name>
    <name type="common">Salmon louse</name>
    <name type="synonym">Caligus salmonis</name>
    <dbReference type="NCBI Taxonomy" id="72036"/>
    <lineage>
        <taxon>Eukaryota</taxon>
        <taxon>Metazoa</taxon>
        <taxon>Ecdysozoa</taxon>
        <taxon>Arthropoda</taxon>
        <taxon>Crustacea</taxon>
        <taxon>Multicrustacea</taxon>
        <taxon>Hexanauplia</taxon>
        <taxon>Copepoda</taxon>
        <taxon>Siphonostomatoida</taxon>
        <taxon>Caligidae</taxon>
        <taxon>Lepeophtheirus</taxon>
    </lineage>
</organism>
<dbReference type="AlphaFoldDB" id="A0A7R8CXN6"/>
<dbReference type="PANTHER" id="PTHR21567">
    <property type="entry name" value="CLASP"/>
    <property type="match status" value="1"/>
</dbReference>
<accession>A0A7R8CXN6</accession>
<feature type="compositionally biased region" description="Polar residues" evidence="1">
    <location>
        <begin position="240"/>
        <end position="251"/>
    </location>
</feature>
<feature type="compositionally biased region" description="Polar residues" evidence="1">
    <location>
        <begin position="268"/>
        <end position="278"/>
    </location>
</feature>
<dbReference type="InterPro" id="IPR034085">
    <property type="entry name" value="TOG"/>
</dbReference>
<dbReference type="PANTHER" id="PTHR21567:SF87">
    <property type="entry name" value="CRESCERIN-LIKE PROTEIN CHE-12"/>
    <property type="match status" value="1"/>
</dbReference>
<protein>
    <submittedName>
        <fullName evidence="2">(salmon louse) hypothetical protein</fullName>
    </submittedName>
</protein>
<gene>
    <name evidence="2" type="ORF">LSAA_10197</name>
</gene>
<dbReference type="InterPro" id="IPR024395">
    <property type="entry name" value="CLASP_N_dom"/>
</dbReference>
<dbReference type="InterPro" id="IPR016024">
    <property type="entry name" value="ARM-type_fold"/>
</dbReference>
<feature type="compositionally biased region" description="Basic and acidic residues" evidence="1">
    <location>
        <begin position="284"/>
        <end position="298"/>
    </location>
</feature>
<feature type="region of interest" description="Disordered" evidence="1">
    <location>
        <begin position="86"/>
        <end position="159"/>
    </location>
</feature>
<sequence>MGVACTKDELDKSVFIKINNKEFHTNELSQPSQKGKISRNHSLPNQDYKNSSYNLLDLHTFLLPDTSETLLPLSSYVSHTPKISSLKFSPKKQRRRNSEISLIQLPSEESRTNSRKPLNPQSETPPKNKRRLPFSKASPQSYLSKIRNPPQFKAHKKYPSKIDKKLLIKPKENIKDKNLGKVPSPTTLYKPVSKKIFKRKKISYRSSKENQALNEKTSPLKKEDEIEHLEETGPKKPATTLPSKLNISNKASNKRKKLIKVPNEKKAPSQSKLKSSNYLPLKNDSSDDWKTISLEKPKVTSKTTPKRTNAPKIRNQNILQVKSSSDPDLSLSKNQTFNPTLKKSVDPSSKVSKPLYGSFEKQFTNLSYIKSATHSLESNASNFEQRTKIESFPDKKMTLNEAGLGKELKLSNNFTQKDFKQKKQAYNEAMQQLQSGDWEKEILGLESIVSLVKSQHEVIKSNITMVVRLVTITVKNLRSQVCRIGVQAFAEMFLHLGRSMEGESDKIIPLLLNKSVDTNKFIREDCNIALDTAMENISIYKGLNVLLESGVDHKNVVVRINTARIYSNIVRSMGAEKILGSSKEFQALVFERGCTLLADGSSEVRNHAKDAFRELSSHKNYGTVLDKFVPESQRRYIQKTLDSLQSSSLKM</sequence>
<dbReference type="Proteomes" id="UP000675881">
    <property type="component" value="Chromosome 5"/>
</dbReference>
<dbReference type="OrthoDB" id="63891at2759"/>
<reference evidence="2" key="1">
    <citation type="submission" date="2021-02" db="EMBL/GenBank/DDBJ databases">
        <authorList>
            <person name="Bekaert M."/>
        </authorList>
    </citation>
    <scope>NUCLEOTIDE SEQUENCE</scope>
    <source>
        <strain evidence="2">IoA-00</strain>
    </source>
</reference>
<dbReference type="EMBL" id="HG994584">
    <property type="protein sequence ID" value="CAF2961098.1"/>
    <property type="molecule type" value="Genomic_DNA"/>
</dbReference>
<dbReference type="InterPro" id="IPR011989">
    <property type="entry name" value="ARM-like"/>
</dbReference>
<keyword evidence="3" id="KW-1185">Reference proteome</keyword>
<dbReference type="SUPFAM" id="SSF48371">
    <property type="entry name" value="ARM repeat"/>
    <property type="match status" value="1"/>
</dbReference>
<dbReference type="GO" id="GO:0000226">
    <property type="term" value="P:microtubule cytoskeleton organization"/>
    <property type="evidence" value="ECO:0007669"/>
    <property type="project" value="TreeGrafter"/>
</dbReference>
<feature type="compositionally biased region" description="Basic and acidic residues" evidence="1">
    <location>
        <begin position="218"/>
        <end position="234"/>
    </location>
</feature>
<feature type="region of interest" description="Disordered" evidence="1">
    <location>
        <begin position="206"/>
        <end position="314"/>
    </location>
</feature>
<evidence type="ECO:0000256" key="1">
    <source>
        <dbReference type="SAM" id="MobiDB-lite"/>
    </source>
</evidence>
<dbReference type="GO" id="GO:0005929">
    <property type="term" value="C:cilium"/>
    <property type="evidence" value="ECO:0007669"/>
    <property type="project" value="TreeGrafter"/>
</dbReference>
<dbReference type="Gene3D" id="1.25.10.10">
    <property type="entry name" value="Leucine-rich Repeat Variant"/>
    <property type="match status" value="1"/>
</dbReference>
<evidence type="ECO:0000313" key="3">
    <source>
        <dbReference type="Proteomes" id="UP000675881"/>
    </source>
</evidence>
<dbReference type="Pfam" id="PF12348">
    <property type="entry name" value="CLASP_N"/>
    <property type="match status" value="1"/>
</dbReference>
<proteinExistence type="predicted"/>
<dbReference type="SMART" id="SM01349">
    <property type="entry name" value="TOG"/>
    <property type="match status" value="1"/>
</dbReference>
<feature type="region of interest" description="Disordered" evidence="1">
    <location>
        <begin position="26"/>
        <end position="45"/>
    </location>
</feature>
<feature type="compositionally biased region" description="Polar residues" evidence="1">
    <location>
        <begin position="115"/>
        <end position="125"/>
    </location>
</feature>
<dbReference type="GO" id="GO:0005881">
    <property type="term" value="C:cytoplasmic microtubule"/>
    <property type="evidence" value="ECO:0007669"/>
    <property type="project" value="TreeGrafter"/>
</dbReference>
<dbReference type="GO" id="GO:0008017">
    <property type="term" value="F:microtubule binding"/>
    <property type="evidence" value="ECO:0007669"/>
    <property type="project" value="TreeGrafter"/>
</dbReference>
<evidence type="ECO:0000313" key="2">
    <source>
        <dbReference type="EMBL" id="CAF2961098.1"/>
    </source>
</evidence>